<sequence length="108" mass="11975">MKNIRSFSFTAKNLVQWLGLDRKKLPDPWISAIDKFGSPGGGAEKMMGAPLESIEIMDREGNAVHQSHFDPTNEEWVVSVEVKGPHGTKRCHVFSDGKGTMKKGGKMF</sequence>
<keyword evidence="2" id="KW-1185">Reference proteome</keyword>
<dbReference type="OrthoDB" id="5071263at2759"/>
<dbReference type="AlphaFoldDB" id="A0A162X105"/>
<accession>A0A162X105</accession>
<name>A0A162X105_DIDRA</name>
<dbReference type="EMBL" id="JYNV01000295">
    <property type="protein sequence ID" value="KZM19303.1"/>
    <property type="molecule type" value="Genomic_DNA"/>
</dbReference>
<dbReference type="Proteomes" id="UP000076837">
    <property type="component" value="Unassembled WGS sequence"/>
</dbReference>
<evidence type="ECO:0000313" key="1">
    <source>
        <dbReference type="EMBL" id="KZM19303.1"/>
    </source>
</evidence>
<proteinExistence type="predicted"/>
<gene>
    <name evidence="1" type="ORF">ST47_g9519</name>
</gene>
<comment type="caution">
    <text evidence="1">The sequence shown here is derived from an EMBL/GenBank/DDBJ whole genome shotgun (WGS) entry which is preliminary data.</text>
</comment>
<protein>
    <submittedName>
        <fullName evidence="1">Uncharacterized protein</fullName>
    </submittedName>
</protein>
<evidence type="ECO:0000313" key="2">
    <source>
        <dbReference type="Proteomes" id="UP000076837"/>
    </source>
</evidence>
<organism evidence="1 2">
    <name type="scientific">Didymella rabiei</name>
    <name type="common">Chickpea ascochyta blight fungus</name>
    <name type="synonym">Mycosphaerella rabiei</name>
    <dbReference type="NCBI Taxonomy" id="5454"/>
    <lineage>
        <taxon>Eukaryota</taxon>
        <taxon>Fungi</taxon>
        <taxon>Dikarya</taxon>
        <taxon>Ascomycota</taxon>
        <taxon>Pezizomycotina</taxon>
        <taxon>Dothideomycetes</taxon>
        <taxon>Pleosporomycetidae</taxon>
        <taxon>Pleosporales</taxon>
        <taxon>Pleosporineae</taxon>
        <taxon>Didymellaceae</taxon>
        <taxon>Ascochyta</taxon>
    </lineage>
</organism>
<reference evidence="1 2" key="1">
    <citation type="journal article" date="2016" name="Sci. Rep.">
        <title>Draft genome sequencing and secretome analysis of fungal phytopathogen Ascochyta rabiei provides insight into the necrotrophic effector repertoire.</title>
        <authorList>
            <person name="Verma S."/>
            <person name="Gazara R.K."/>
            <person name="Nizam S."/>
            <person name="Parween S."/>
            <person name="Chattopadhyay D."/>
            <person name="Verma P.K."/>
        </authorList>
    </citation>
    <scope>NUCLEOTIDE SEQUENCE [LARGE SCALE GENOMIC DNA]</scope>
    <source>
        <strain evidence="1 2">ArDII</strain>
    </source>
</reference>